<sequence>MGKQLLVSRKQSSWKTDENLRIKAAWNPSQSWNPRVIPRPLQTSEPAIHLANDCDDPAALFRRRFDLAWPATPGRIPDADMDGRRGFEKRASPASHSERRSEDGASTTGLPVTAALAC</sequence>
<proteinExistence type="predicted"/>
<evidence type="ECO:0000313" key="3">
    <source>
        <dbReference type="Proteomes" id="UP000240493"/>
    </source>
</evidence>
<protein>
    <submittedName>
        <fullName evidence="2">Uncharacterized protein</fullName>
    </submittedName>
</protein>
<evidence type="ECO:0000256" key="1">
    <source>
        <dbReference type="SAM" id="MobiDB-lite"/>
    </source>
</evidence>
<gene>
    <name evidence="2" type="ORF">M441DRAFT_27375</name>
</gene>
<name>A0A2T3Z7Q2_TRIA4</name>
<feature type="region of interest" description="Disordered" evidence="1">
    <location>
        <begin position="72"/>
        <end position="112"/>
    </location>
</feature>
<dbReference type="EMBL" id="KZ679262">
    <property type="protein sequence ID" value="PTB40853.1"/>
    <property type="molecule type" value="Genomic_DNA"/>
</dbReference>
<dbReference type="OrthoDB" id="10412101at2759"/>
<organism evidence="2 3">
    <name type="scientific">Trichoderma asperellum (strain ATCC 204424 / CBS 433.97 / NBRC 101777)</name>
    <dbReference type="NCBI Taxonomy" id="1042311"/>
    <lineage>
        <taxon>Eukaryota</taxon>
        <taxon>Fungi</taxon>
        <taxon>Dikarya</taxon>
        <taxon>Ascomycota</taxon>
        <taxon>Pezizomycotina</taxon>
        <taxon>Sordariomycetes</taxon>
        <taxon>Hypocreomycetidae</taxon>
        <taxon>Hypocreales</taxon>
        <taxon>Hypocreaceae</taxon>
        <taxon>Trichoderma</taxon>
    </lineage>
</organism>
<dbReference type="Proteomes" id="UP000240493">
    <property type="component" value="Unassembled WGS sequence"/>
</dbReference>
<accession>A0A2T3Z7Q2</accession>
<evidence type="ECO:0000313" key="2">
    <source>
        <dbReference type="EMBL" id="PTB40853.1"/>
    </source>
</evidence>
<reference evidence="2 3" key="1">
    <citation type="submission" date="2016-07" db="EMBL/GenBank/DDBJ databases">
        <title>Multiple horizontal gene transfer events from other fungi enriched the ability of initially mycotrophic Trichoderma (Ascomycota) to feed on dead plant biomass.</title>
        <authorList>
            <consortium name="DOE Joint Genome Institute"/>
            <person name="Aerts A."/>
            <person name="Atanasova L."/>
            <person name="Chenthamara K."/>
            <person name="Zhang J."/>
            <person name="Grujic M."/>
            <person name="Henrissat B."/>
            <person name="Kuo A."/>
            <person name="Salamov A."/>
            <person name="Lipzen A."/>
            <person name="Labutti K."/>
            <person name="Barry K."/>
            <person name="Miao Y."/>
            <person name="Rahimi M.J."/>
            <person name="Shen Q."/>
            <person name="Grigoriev I.V."/>
            <person name="Kubicek C.P."/>
            <person name="Druzhinina I.S."/>
        </authorList>
    </citation>
    <scope>NUCLEOTIDE SEQUENCE [LARGE SCALE GENOMIC DNA]</scope>
    <source>
        <strain evidence="2 3">CBS 433.97</strain>
    </source>
</reference>
<keyword evidence="3" id="KW-1185">Reference proteome</keyword>
<feature type="compositionally biased region" description="Basic and acidic residues" evidence="1">
    <location>
        <begin position="77"/>
        <end position="103"/>
    </location>
</feature>
<dbReference type="AlphaFoldDB" id="A0A2T3Z7Q2"/>